<evidence type="ECO:0000256" key="1">
    <source>
        <dbReference type="ARBA" id="ARBA00093458"/>
    </source>
</evidence>
<accession>A0AAV1UEG7</accession>
<evidence type="ECO:0000313" key="2">
    <source>
        <dbReference type="EMBL" id="CAK7933244.1"/>
    </source>
</evidence>
<dbReference type="AlphaFoldDB" id="A0AAV1UEG7"/>
<reference evidence="2" key="1">
    <citation type="submission" date="2024-01" db="EMBL/GenBank/DDBJ databases">
        <authorList>
            <person name="Webb A."/>
        </authorList>
    </citation>
    <scope>NUCLEOTIDE SEQUENCE</scope>
    <source>
        <strain evidence="2">Pm1</strain>
    </source>
</reference>
<organism evidence="2 3">
    <name type="scientific">Peronospora matthiolae</name>
    <dbReference type="NCBI Taxonomy" id="2874970"/>
    <lineage>
        <taxon>Eukaryota</taxon>
        <taxon>Sar</taxon>
        <taxon>Stramenopiles</taxon>
        <taxon>Oomycota</taxon>
        <taxon>Peronosporomycetes</taxon>
        <taxon>Peronosporales</taxon>
        <taxon>Peronosporaceae</taxon>
        <taxon>Peronospora</taxon>
    </lineage>
</organism>
<dbReference type="PANTHER" id="PTHR15243">
    <property type="entry name" value="SERINE/THREONINE-PROTEIN KINASE 19"/>
    <property type="match status" value="1"/>
</dbReference>
<dbReference type="PANTHER" id="PTHR15243:SF0">
    <property type="entry name" value="SERINE_THREONINE-PROTEIN KINASE 19"/>
    <property type="match status" value="1"/>
</dbReference>
<comment type="caution">
    <text evidence="2">The sequence shown here is derived from an EMBL/GenBank/DDBJ whole genome shotgun (WGS) entry which is preliminary data.</text>
</comment>
<protein>
    <submittedName>
        <fullName evidence="2">Uncharacterized protein</fullName>
    </submittedName>
</protein>
<evidence type="ECO:0000313" key="3">
    <source>
        <dbReference type="Proteomes" id="UP001162060"/>
    </source>
</evidence>
<dbReference type="GO" id="GO:0046579">
    <property type="term" value="P:positive regulation of Ras protein signal transduction"/>
    <property type="evidence" value="ECO:0007669"/>
    <property type="project" value="TreeGrafter"/>
</dbReference>
<dbReference type="EMBL" id="CAKLBY020000193">
    <property type="protein sequence ID" value="CAK7933244.1"/>
    <property type="molecule type" value="Genomic_DNA"/>
</dbReference>
<proteinExistence type="inferred from homology"/>
<name>A0AAV1UEG7_9STRA</name>
<dbReference type="Pfam" id="PF10494">
    <property type="entry name" value="Stk19"/>
    <property type="match status" value="1"/>
</dbReference>
<sequence length="278" mass="31378">MTHSRPVTGTIVKTSDRNRCCRHCDCTIDTPRKVVRRLCFDLLLSRNADACAVLGLPPLVLWHQLYTILPNRTFVDQNVHRFRTEGRLLTFKIPSGADDEVLIRTEDYVAEVEKREAALREQIRQQPGDKPAFAALAAMASFRRALPQLAPQSTTSIQLFLSHMSESGSSDEQEVRAMVGQVRRLGFLLPTPRLDGEAYAFSIPGVGKLVSVIRKTRTLIIRTLKRTKYKEMHEQQLKKAKLACSCFQLEFHLADMEGCGLIRRTKVTSGILVTLTDK</sequence>
<dbReference type="InterPro" id="IPR018865">
    <property type="entry name" value="STK19-like"/>
</dbReference>
<gene>
    <name evidence="2" type="ORF">PM001_LOCUS18394</name>
</gene>
<comment type="similarity">
    <text evidence="1">Belongs to the STK19 family.</text>
</comment>
<dbReference type="Proteomes" id="UP001162060">
    <property type="component" value="Unassembled WGS sequence"/>
</dbReference>